<evidence type="ECO:0000256" key="2">
    <source>
        <dbReference type="ARBA" id="ARBA00006622"/>
    </source>
</evidence>
<proteinExistence type="inferred from homology"/>
<dbReference type="PANTHER" id="PTHR22966">
    <property type="entry name" value="2-AMINOETHANETHIOL DIOXYGENASE"/>
    <property type="match status" value="1"/>
</dbReference>
<dbReference type="EMBL" id="GISG01100403">
    <property type="protein sequence ID" value="MBA4636470.1"/>
    <property type="molecule type" value="Transcribed_RNA"/>
</dbReference>
<name>A0A7C8Z934_OPUST</name>
<dbReference type="GO" id="GO:0017172">
    <property type="term" value="F:cysteine dioxygenase activity"/>
    <property type="evidence" value="ECO:0007669"/>
    <property type="project" value="UniProtKB-EC"/>
</dbReference>
<evidence type="ECO:0000256" key="8">
    <source>
        <dbReference type="SAM" id="MobiDB-lite"/>
    </source>
</evidence>
<comment type="similarity">
    <text evidence="2">Belongs to the cysteine dioxygenase family.</text>
</comment>
<dbReference type="GO" id="GO:0046872">
    <property type="term" value="F:metal ion binding"/>
    <property type="evidence" value="ECO:0007669"/>
    <property type="project" value="UniProtKB-KW"/>
</dbReference>
<reference evidence="9" key="2">
    <citation type="submission" date="2020-07" db="EMBL/GenBank/DDBJ databases">
        <authorList>
            <person name="Vera ALvarez R."/>
            <person name="Arias-Moreno D.M."/>
            <person name="Jimenez-Jacinto V."/>
            <person name="Jimenez-Bremont J.F."/>
            <person name="Swaminathan K."/>
            <person name="Moose S.P."/>
            <person name="Guerrero-Gonzalez M.L."/>
            <person name="Marino-Ramirez L."/>
            <person name="Landsman D."/>
            <person name="Rodriguez-Kessler M."/>
            <person name="Delgado-Sanchez P."/>
        </authorList>
    </citation>
    <scope>NUCLEOTIDE SEQUENCE</scope>
    <source>
        <tissue evidence="9">Cladode</tissue>
    </source>
</reference>
<dbReference type="PANTHER" id="PTHR22966:SF1">
    <property type="entry name" value="PLANT CYSTEINE OXIDASE 1"/>
    <property type="match status" value="1"/>
</dbReference>
<keyword evidence="4" id="KW-0479">Metal-binding</keyword>
<dbReference type="EMBL" id="GISG01100405">
    <property type="protein sequence ID" value="MBA4636471.1"/>
    <property type="molecule type" value="Transcribed_RNA"/>
</dbReference>
<sequence length="264" mass="29004">MGFELETTMDRSARKNQRRQRKQPLVRTLFETCTEVFANGGTGFVPPPADVQRLCSILDSMKAADVGLSPEMPYFRATKTGQAPVITYLHLYECEQFSMGIFCLPPSGVLPLHNHPGMTVFSKILFGTMHIKSYDWADDTTCSSPTCMAASQNAPGPRLAKLKVNAEFAAPCSTSVLYPTTGGNMHCFTALTSCSVLDVLGPPYSDRHGRHCTYYLERPLSSFSVGGSSVPADEKESFAWLQERDKPSDLFVVGAPYRGPKIID</sequence>
<dbReference type="EC" id="1.13.11.20" evidence="3"/>
<evidence type="ECO:0000256" key="5">
    <source>
        <dbReference type="ARBA" id="ARBA00023002"/>
    </source>
</evidence>
<accession>A0A7C8Z934</accession>
<reference evidence="9" key="1">
    <citation type="journal article" date="2013" name="J. Plant Res.">
        <title>Effect of fungi and light on seed germination of three Opuntia species from semiarid lands of central Mexico.</title>
        <authorList>
            <person name="Delgado-Sanchez P."/>
            <person name="Jimenez-Bremont J.F."/>
            <person name="Guerrero-Gonzalez Mde L."/>
            <person name="Flores J."/>
        </authorList>
    </citation>
    <scope>NUCLEOTIDE SEQUENCE</scope>
    <source>
        <tissue evidence="9">Cladode</tissue>
    </source>
</reference>
<dbReference type="Gene3D" id="2.60.120.10">
    <property type="entry name" value="Jelly Rolls"/>
    <property type="match status" value="1"/>
</dbReference>
<dbReference type="CDD" id="cd20289">
    <property type="entry name" value="cupin_ADO"/>
    <property type="match status" value="1"/>
</dbReference>
<comment type="catalytic activity">
    <reaction evidence="7">
        <text>L-cysteine + O2 = 3-sulfino-L-alanine + H(+)</text>
        <dbReference type="Rhea" id="RHEA:20441"/>
        <dbReference type="ChEBI" id="CHEBI:15378"/>
        <dbReference type="ChEBI" id="CHEBI:15379"/>
        <dbReference type="ChEBI" id="CHEBI:35235"/>
        <dbReference type="ChEBI" id="CHEBI:61085"/>
        <dbReference type="EC" id="1.13.11.20"/>
    </reaction>
    <physiologicalReaction direction="left-to-right" evidence="7">
        <dbReference type="Rhea" id="RHEA:20442"/>
    </physiologicalReaction>
</comment>
<feature type="region of interest" description="Disordered" evidence="8">
    <location>
        <begin position="1"/>
        <end position="22"/>
    </location>
</feature>
<dbReference type="Pfam" id="PF07847">
    <property type="entry name" value="PCO_ADO"/>
    <property type="match status" value="1"/>
</dbReference>
<keyword evidence="6" id="KW-0408">Iron</keyword>
<evidence type="ECO:0000256" key="6">
    <source>
        <dbReference type="ARBA" id="ARBA00023004"/>
    </source>
</evidence>
<comment type="cofactor">
    <cofactor evidence="1">
        <name>Fe(2+)</name>
        <dbReference type="ChEBI" id="CHEBI:29033"/>
    </cofactor>
</comment>
<dbReference type="AlphaFoldDB" id="A0A7C8Z934"/>
<dbReference type="InterPro" id="IPR014710">
    <property type="entry name" value="RmlC-like_jellyroll"/>
</dbReference>
<evidence type="ECO:0000256" key="3">
    <source>
        <dbReference type="ARBA" id="ARBA00013133"/>
    </source>
</evidence>
<evidence type="ECO:0000256" key="7">
    <source>
        <dbReference type="ARBA" id="ARBA00024284"/>
    </source>
</evidence>
<organism evidence="9">
    <name type="scientific">Opuntia streptacantha</name>
    <name type="common">Prickly pear cactus</name>
    <name type="synonym">Opuntia cardona</name>
    <dbReference type="NCBI Taxonomy" id="393608"/>
    <lineage>
        <taxon>Eukaryota</taxon>
        <taxon>Viridiplantae</taxon>
        <taxon>Streptophyta</taxon>
        <taxon>Embryophyta</taxon>
        <taxon>Tracheophyta</taxon>
        <taxon>Spermatophyta</taxon>
        <taxon>Magnoliopsida</taxon>
        <taxon>eudicotyledons</taxon>
        <taxon>Gunneridae</taxon>
        <taxon>Pentapetalae</taxon>
        <taxon>Caryophyllales</taxon>
        <taxon>Cactineae</taxon>
        <taxon>Cactaceae</taxon>
        <taxon>Opuntioideae</taxon>
        <taxon>Opuntia</taxon>
    </lineage>
</organism>
<evidence type="ECO:0000256" key="1">
    <source>
        <dbReference type="ARBA" id="ARBA00001954"/>
    </source>
</evidence>
<evidence type="ECO:0000313" key="9">
    <source>
        <dbReference type="EMBL" id="MBA4636470.1"/>
    </source>
</evidence>
<dbReference type="GO" id="GO:0070483">
    <property type="term" value="P:detection of hypoxia"/>
    <property type="evidence" value="ECO:0007669"/>
    <property type="project" value="UniProtKB-ARBA"/>
</dbReference>
<protein>
    <recommendedName>
        <fullName evidence="3">cysteine dioxygenase</fullName>
        <ecNumber evidence="3">1.13.11.20</ecNumber>
    </recommendedName>
</protein>
<dbReference type="InterPro" id="IPR012864">
    <property type="entry name" value="PCO/ADO"/>
</dbReference>
<dbReference type="SUPFAM" id="SSF51182">
    <property type="entry name" value="RmlC-like cupins"/>
    <property type="match status" value="1"/>
</dbReference>
<evidence type="ECO:0000256" key="4">
    <source>
        <dbReference type="ARBA" id="ARBA00022723"/>
    </source>
</evidence>
<dbReference type="InterPro" id="IPR011051">
    <property type="entry name" value="RmlC_Cupin_sf"/>
</dbReference>
<keyword evidence="5" id="KW-0560">Oxidoreductase</keyword>